<sequence length="82" mass="9442">MKLFSITVLFLVSFCSVSMAYDDIFYCQMNEPVKTSLDKKFTFKINSDVIRFLPEGHLAPGLITYMNENGPYFLAYIKHSSN</sequence>
<proteinExistence type="predicted"/>
<gene>
    <name evidence="1" type="ORF">METZ01_LOCUS473309</name>
</gene>
<name>A0A383BM81_9ZZZZ</name>
<feature type="non-terminal residue" evidence="1">
    <location>
        <position position="82"/>
    </location>
</feature>
<evidence type="ECO:0000313" key="1">
    <source>
        <dbReference type="EMBL" id="SVE20455.1"/>
    </source>
</evidence>
<accession>A0A383BM81</accession>
<organism evidence="1">
    <name type="scientific">marine metagenome</name>
    <dbReference type="NCBI Taxonomy" id="408172"/>
    <lineage>
        <taxon>unclassified sequences</taxon>
        <taxon>metagenomes</taxon>
        <taxon>ecological metagenomes</taxon>
    </lineage>
</organism>
<dbReference type="AlphaFoldDB" id="A0A383BM81"/>
<reference evidence="1" key="1">
    <citation type="submission" date="2018-05" db="EMBL/GenBank/DDBJ databases">
        <authorList>
            <person name="Lanie J.A."/>
            <person name="Ng W.-L."/>
            <person name="Kazmierczak K.M."/>
            <person name="Andrzejewski T.M."/>
            <person name="Davidsen T.M."/>
            <person name="Wayne K.J."/>
            <person name="Tettelin H."/>
            <person name="Glass J.I."/>
            <person name="Rusch D."/>
            <person name="Podicherti R."/>
            <person name="Tsui H.-C.T."/>
            <person name="Winkler M.E."/>
        </authorList>
    </citation>
    <scope>NUCLEOTIDE SEQUENCE</scope>
</reference>
<protein>
    <submittedName>
        <fullName evidence="1">Uncharacterized protein</fullName>
    </submittedName>
</protein>
<dbReference type="EMBL" id="UINC01201216">
    <property type="protein sequence ID" value="SVE20455.1"/>
    <property type="molecule type" value="Genomic_DNA"/>
</dbReference>